<feature type="short sequence motif" description="'HIGH' region" evidence="11">
    <location>
        <begin position="121"/>
        <end position="131"/>
    </location>
</feature>
<name>A0A3R9LRB7_STRCR</name>
<comment type="catalytic activity">
    <reaction evidence="10 11">
        <text>tRNA(Arg) + L-arginine + ATP = L-arginyl-tRNA(Arg) + AMP + diphosphate</text>
        <dbReference type="Rhea" id="RHEA:20301"/>
        <dbReference type="Rhea" id="RHEA-COMP:9658"/>
        <dbReference type="Rhea" id="RHEA-COMP:9673"/>
        <dbReference type="ChEBI" id="CHEBI:30616"/>
        <dbReference type="ChEBI" id="CHEBI:32682"/>
        <dbReference type="ChEBI" id="CHEBI:33019"/>
        <dbReference type="ChEBI" id="CHEBI:78442"/>
        <dbReference type="ChEBI" id="CHEBI:78513"/>
        <dbReference type="ChEBI" id="CHEBI:456215"/>
        <dbReference type="EC" id="6.1.1.19"/>
    </reaction>
</comment>
<dbReference type="PANTHER" id="PTHR11956">
    <property type="entry name" value="ARGINYL-TRNA SYNTHETASE"/>
    <property type="match status" value="1"/>
</dbReference>
<dbReference type="SMART" id="SM01016">
    <property type="entry name" value="Arg_tRNA_synt_N"/>
    <property type="match status" value="1"/>
</dbReference>
<evidence type="ECO:0000256" key="7">
    <source>
        <dbReference type="ARBA" id="ARBA00022840"/>
    </source>
</evidence>
<comment type="caution">
    <text evidence="15">The sequence shown here is derived from an EMBL/GenBank/DDBJ whole genome shotgun (WGS) entry which is preliminary data.</text>
</comment>
<evidence type="ECO:0000256" key="6">
    <source>
        <dbReference type="ARBA" id="ARBA00022741"/>
    </source>
</evidence>
<proteinExistence type="inferred from homology"/>
<gene>
    <name evidence="11 15" type="primary">argS</name>
    <name evidence="15" type="ORF">D8798_05550</name>
</gene>
<organism evidence="15 16">
    <name type="scientific">Streptococcus cristatus</name>
    <dbReference type="NCBI Taxonomy" id="45634"/>
    <lineage>
        <taxon>Bacteria</taxon>
        <taxon>Bacillati</taxon>
        <taxon>Bacillota</taxon>
        <taxon>Bacilli</taxon>
        <taxon>Lactobacillales</taxon>
        <taxon>Streptococcaceae</taxon>
        <taxon>Streptococcus</taxon>
    </lineage>
</organism>
<dbReference type="FunFam" id="3.40.50.620:FF:000116">
    <property type="entry name" value="Arginine--tRNA ligase"/>
    <property type="match status" value="1"/>
</dbReference>
<keyword evidence="6 11" id="KW-0547">Nucleotide-binding</keyword>
<evidence type="ECO:0000259" key="13">
    <source>
        <dbReference type="SMART" id="SM00836"/>
    </source>
</evidence>
<dbReference type="InterPro" id="IPR036695">
    <property type="entry name" value="Arg-tRNA-synth_N_sf"/>
</dbReference>
<dbReference type="GO" id="GO:0006420">
    <property type="term" value="P:arginyl-tRNA aminoacylation"/>
    <property type="evidence" value="ECO:0007669"/>
    <property type="project" value="UniProtKB-UniRule"/>
</dbReference>
<feature type="domain" description="DALR anticodon binding" evidence="13">
    <location>
        <begin position="449"/>
        <end position="562"/>
    </location>
</feature>
<evidence type="ECO:0000256" key="11">
    <source>
        <dbReference type="HAMAP-Rule" id="MF_00123"/>
    </source>
</evidence>
<dbReference type="EMBL" id="RJPM01000003">
    <property type="protein sequence ID" value="RSJ76446.1"/>
    <property type="molecule type" value="Genomic_DNA"/>
</dbReference>
<keyword evidence="9 11" id="KW-0030">Aminoacyl-tRNA synthetase</keyword>
<evidence type="ECO:0000256" key="9">
    <source>
        <dbReference type="ARBA" id="ARBA00023146"/>
    </source>
</evidence>
<evidence type="ECO:0000256" key="10">
    <source>
        <dbReference type="ARBA" id="ARBA00049339"/>
    </source>
</evidence>
<reference evidence="15 16" key="1">
    <citation type="submission" date="2018-11" db="EMBL/GenBank/DDBJ databases">
        <title>Species Designations Belie Phenotypic and Genotypic Heterogeneity in Oral Streptococci.</title>
        <authorList>
            <person name="Velsko I."/>
        </authorList>
    </citation>
    <scope>NUCLEOTIDE SEQUENCE [LARGE SCALE GENOMIC DNA]</scope>
    <source>
        <strain evidence="15 16">BCA6</strain>
    </source>
</reference>
<dbReference type="EC" id="6.1.1.19" evidence="11"/>
<feature type="domain" description="Arginyl tRNA synthetase N-terminal" evidence="14">
    <location>
        <begin position="5"/>
        <end position="83"/>
    </location>
</feature>
<dbReference type="HAMAP" id="MF_00123">
    <property type="entry name" value="Arg_tRNA_synth"/>
    <property type="match status" value="1"/>
</dbReference>
<dbReference type="GO" id="GO:0004814">
    <property type="term" value="F:arginine-tRNA ligase activity"/>
    <property type="evidence" value="ECO:0007669"/>
    <property type="project" value="UniProtKB-UniRule"/>
</dbReference>
<evidence type="ECO:0000313" key="15">
    <source>
        <dbReference type="EMBL" id="RSJ76446.1"/>
    </source>
</evidence>
<evidence type="ECO:0000256" key="1">
    <source>
        <dbReference type="ARBA" id="ARBA00004496"/>
    </source>
</evidence>
<dbReference type="AlphaFoldDB" id="A0A3R9LRB7"/>
<evidence type="ECO:0000256" key="3">
    <source>
        <dbReference type="ARBA" id="ARBA00011245"/>
    </source>
</evidence>
<keyword evidence="5 11" id="KW-0436">Ligase</keyword>
<evidence type="ECO:0000259" key="14">
    <source>
        <dbReference type="SMART" id="SM01016"/>
    </source>
</evidence>
<dbReference type="InterPro" id="IPR035684">
    <property type="entry name" value="ArgRS_core"/>
</dbReference>
<dbReference type="RefSeq" id="WP_125383029.1">
    <property type="nucleotide sequence ID" value="NZ_RJPM01000003.1"/>
</dbReference>
<dbReference type="Proteomes" id="UP000272213">
    <property type="component" value="Unassembled WGS sequence"/>
</dbReference>
<dbReference type="PANTHER" id="PTHR11956:SF5">
    <property type="entry name" value="ARGININE--TRNA LIGASE, CYTOPLASMIC"/>
    <property type="match status" value="1"/>
</dbReference>
<dbReference type="Gene3D" id="1.10.730.10">
    <property type="entry name" value="Isoleucyl-tRNA Synthetase, Domain 1"/>
    <property type="match status" value="1"/>
</dbReference>
<dbReference type="FunFam" id="1.10.730.10:FF:000006">
    <property type="entry name" value="Arginyl-tRNA synthetase 2, mitochondrial"/>
    <property type="match status" value="1"/>
</dbReference>
<dbReference type="InterPro" id="IPR014729">
    <property type="entry name" value="Rossmann-like_a/b/a_fold"/>
</dbReference>
<comment type="similarity">
    <text evidence="2 11 12">Belongs to the class-I aminoacyl-tRNA synthetase family.</text>
</comment>
<evidence type="ECO:0000256" key="5">
    <source>
        <dbReference type="ARBA" id="ARBA00022598"/>
    </source>
</evidence>
<dbReference type="SUPFAM" id="SSF52374">
    <property type="entry name" value="Nucleotidylyl transferase"/>
    <property type="match status" value="1"/>
</dbReference>
<keyword evidence="7 11" id="KW-0067">ATP-binding</keyword>
<sequence length="562" mass="63364">MDNKQLIASELAKVIDSLDQSAISNLLEQPKSSDLGDIAFPAFSLAKVERKAPQAIAADIAEKIDPSHFEKVVATGPYVNFFLNKAKISDQVIKEVIKEGADYGQQNEGQGGNITIDLSSPNIAKPFSVGHLRSTVIGDALSNIFRKMGYNTIKINHLGDWGKQFGLLMVAYKKWGNKEAVEANPIDELLQLYVRINAEIENDPALDEEGRLWFKKLEDGDPEATELWQWFRDESLVEFNRIYELLGVEFDSLNGEAFYNDKMDEAVKILEDKGLLKESKGASIVDLDDVNLPPAMIKKSDGATLYITRDIATAMYRARTYNFVKNVYVVGQEQSNHFRQLKAVLKKMGFDWSDDMIHVDFGLVTKNRQKLSTRKGNIILLEPTLQEAISRAKAQIEEKNPNLENKEAVAHAVGVGAVKFYDLKTDRRNGYDFDLEAMVSFEGETGPYVQYAYARIQSILRKADFKPSLDVNYNLNDAESWEIIKLLQDFSRVVKRAADNFEPSLIAKYAISLAQAFNKYYAHTRILDENPERDSRLALSYTTAVVLKEALRMLGVEAPEKM</sequence>
<dbReference type="InterPro" id="IPR005148">
    <property type="entry name" value="Arg-tRNA-synth_N"/>
</dbReference>
<accession>A0A3R9LRB7</accession>
<dbReference type="Pfam" id="PF03485">
    <property type="entry name" value="Arg_tRNA_synt_N"/>
    <property type="match status" value="1"/>
</dbReference>
<evidence type="ECO:0000256" key="4">
    <source>
        <dbReference type="ARBA" id="ARBA00022490"/>
    </source>
</evidence>
<dbReference type="PRINTS" id="PR01038">
    <property type="entry name" value="TRNASYNTHARG"/>
</dbReference>
<comment type="subcellular location">
    <subcellularLocation>
        <location evidence="1 11">Cytoplasm</location>
    </subcellularLocation>
</comment>
<protein>
    <recommendedName>
        <fullName evidence="11">Arginine--tRNA ligase</fullName>
        <ecNumber evidence="11">6.1.1.19</ecNumber>
    </recommendedName>
    <alternativeName>
        <fullName evidence="11">Arginyl-tRNA synthetase</fullName>
        <shortName evidence="11">ArgRS</shortName>
    </alternativeName>
</protein>
<comment type="subunit">
    <text evidence="3 11">Monomer.</text>
</comment>
<evidence type="ECO:0000256" key="8">
    <source>
        <dbReference type="ARBA" id="ARBA00022917"/>
    </source>
</evidence>
<evidence type="ECO:0000313" key="16">
    <source>
        <dbReference type="Proteomes" id="UP000272213"/>
    </source>
</evidence>
<dbReference type="InterPro" id="IPR009080">
    <property type="entry name" value="tRNAsynth_Ia_anticodon-bd"/>
</dbReference>
<dbReference type="NCBIfam" id="TIGR00456">
    <property type="entry name" value="argS"/>
    <property type="match status" value="1"/>
</dbReference>
<keyword evidence="8 11" id="KW-0648">Protein biosynthesis</keyword>
<dbReference type="InterPro" id="IPR008909">
    <property type="entry name" value="DALR_anticod-bd"/>
</dbReference>
<dbReference type="Pfam" id="PF00750">
    <property type="entry name" value="tRNA-synt_1d"/>
    <property type="match status" value="1"/>
</dbReference>
<dbReference type="SUPFAM" id="SSF47323">
    <property type="entry name" value="Anticodon-binding domain of a subclass of class I aminoacyl-tRNA synthetases"/>
    <property type="match status" value="1"/>
</dbReference>
<dbReference type="GO" id="GO:0005524">
    <property type="term" value="F:ATP binding"/>
    <property type="evidence" value="ECO:0007669"/>
    <property type="project" value="UniProtKB-UniRule"/>
</dbReference>
<evidence type="ECO:0000256" key="2">
    <source>
        <dbReference type="ARBA" id="ARBA00005594"/>
    </source>
</evidence>
<evidence type="ECO:0000256" key="12">
    <source>
        <dbReference type="RuleBase" id="RU363038"/>
    </source>
</evidence>
<dbReference type="SMART" id="SM00836">
    <property type="entry name" value="DALR_1"/>
    <property type="match status" value="1"/>
</dbReference>
<keyword evidence="4 11" id="KW-0963">Cytoplasm</keyword>
<dbReference type="CDD" id="cd00671">
    <property type="entry name" value="ArgRS_core"/>
    <property type="match status" value="1"/>
</dbReference>
<dbReference type="GO" id="GO:0005737">
    <property type="term" value="C:cytoplasm"/>
    <property type="evidence" value="ECO:0007669"/>
    <property type="project" value="UniProtKB-SubCell"/>
</dbReference>
<dbReference type="InterPro" id="IPR001278">
    <property type="entry name" value="Arg-tRNA-ligase"/>
</dbReference>
<dbReference type="Gene3D" id="3.30.1360.70">
    <property type="entry name" value="Arginyl tRNA synthetase N-terminal domain"/>
    <property type="match status" value="1"/>
</dbReference>
<dbReference type="Gene3D" id="3.40.50.620">
    <property type="entry name" value="HUPs"/>
    <property type="match status" value="1"/>
</dbReference>
<dbReference type="Pfam" id="PF05746">
    <property type="entry name" value="DALR_1"/>
    <property type="match status" value="1"/>
</dbReference>
<dbReference type="SUPFAM" id="SSF55190">
    <property type="entry name" value="Arginyl-tRNA synthetase (ArgRS), N-terminal 'additional' domain"/>
    <property type="match status" value="1"/>
</dbReference>
<dbReference type="CDD" id="cd07956">
    <property type="entry name" value="Anticodon_Ia_Arg"/>
    <property type="match status" value="1"/>
</dbReference>